<keyword evidence="3" id="KW-1185">Reference proteome</keyword>
<dbReference type="HOGENOM" id="CLU_114047_0_2_9"/>
<gene>
    <name evidence="2" type="ORF">HMPREF9081_0751</name>
</gene>
<reference evidence="2 3" key="1">
    <citation type="submission" date="2011-04" db="EMBL/GenBank/DDBJ databases">
        <authorList>
            <person name="Muzny D."/>
            <person name="Qin X."/>
            <person name="Deng J."/>
            <person name="Jiang H."/>
            <person name="Liu Y."/>
            <person name="Qu J."/>
            <person name="Song X.-Z."/>
            <person name="Zhang L."/>
            <person name="Thornton R."/>
            <person name="Coyle M."/>
            <person name="Francisco L."/>
            <person name="Jackson L."/>
            <person name="Javaid M."/>
            <person name="Korchina V."/>
            <person name="Kovar C."/>
            <person name="Mata R."/>
            <person name="Mathew T."/>
            <person name="Ngo R."/>
            <person name="Nguyen L."/>
            <person name="Nguyen N."/>
            <person name="Okwuonu G."/>
            <person name="Ongeri F."/>
            <person name="Pham C."/>
            <person name="Simmons D."/>
            <person name="Wilczek-Boney K."/>
            <person name="Hale W."/>
            <person name="Jakkamsetti A."/>
            <person name="Pham P."/>
            <person name="Ruth R."/>
            <person name="San Lucas F."/>
            <person name="Warren J."/>
            <person name="Zhang J."/>
            <person name="Zhao Z."/>
            <person name="Zhou C."/>
            <person name="Zhu D."/>
            <person name="Lee S."/>
            <person name="Bess C."/>
            <person name="Blankenburg K."/>
            <person name="Forbes L."/>
            <person name="Fu Q."/>
            <person name="Gubbala S."/>
            <person name="Hirani K."/>
            <person name="Jayaseelan J.C."/>
            <person name="Lara F."/>
            <person name="Munidasa M."/>
            <person name="Palculict T."/>
            <person name="Patil S."/>
            <person name="Pu L.-L."/>
            <person name="Saada N."/>
            <person name="Tang L."/>
            <person name="Weissenberger G."/>
            <person name="Zhu Y."/>
            <person name="Hemphill L."/>
            <person name="Shang Y."/>
            <person name="Youmans B."/>
            <person name="Ayvaz T."/>
            <person name="Ross M."/>
            <person name="Santibanez J."/>
            <person name="Aqrawi P."/>
            <person name="Gross S."/>
            <person name="Joshi V."/>
            <person name="Fowler G."/>
            <person name="Nazareth L."/>
            <person name="Reid J."/>
            <person name="Worley K."/>
            <person name="Petrosino J."/>
            <person name="Highlander S."/>
            <person name="Gibbs R."/>
        </authorList>
    </citation>
    <scope>NUCLEOTIDE SEQUENCE [LARGE SCALE GENOMIC DNA]</scope>
    <source>
        <strain evidence="2 3">DSM 2778</strain>
    </source>
</reference>
<dbReference type="SUPFAM" id="SSF143100">
    <property type="entry name" value="TTHA1013/TTHA0281-like"/>
    <property type="match status" value="1"/>
</dbReference>
<dbReference type="STRING" id="888060.HMPREF9081_0751"/>
<organism evidence="2 3">
    <name type="scientific">Centipeda periodontii DSM 2778</name>
    <dbReference type="NCBI Taxonomy" id="888060"/>
    <lineage>
        <taxon>Bacteria</taxon>
        <taxon>Bacillati</taxon>
        <taxon>Bacillota</taxon>
        <taxon>Negativicutes</taxon>
        <taxon>Selenomonadales</taxon>
        <taxon>Selenomonadaceae</taxon>
        <taxon>Centipeda</taxon>
    </lineage>
</organism>
<accession>F5RKG6</accession>
<dbReference type="InterPro" id="IPR031807">
    <property type="entry name" value="HicB-like"/>
</dbReference>
<dbReference type="EMBL" id="AFHQ01000025">
    <property type="protein sequence ID" value="EGK60894.1"/>
    <property type="molecule type" value="Genomic_DNA"/>
</dbReference>
<dbReference type="eggNOG" id="COG1598">
    <property type="taxonomic scope" value="Bacteria"/>
</dbReference>
<dbReference type="InterPro" id="IPR035069">
    <property type="entry name" value="TTHA1013/TTHA0281-like"/>
</dbReference>
<dbReference type="Proteomes" id="UP000004067">
    <property type="component" value="Unassembled WGS sequence"/>
</dbReference>
<feature type="domain" description="HicB-like antitoxin of toxin-antitoxin system" evidence="1">
    <location>
        <begin position="5"/>
        <end position="120"/>
    </location>
</feature>
<dbReference type="OrthoDB" id="5419659at2"/>
<evidence type="ECO:0000259" key="1">
    <source>
        <dbReference type="Pfam" id="PF15919"/>
    </source>
</evidence>
<evidence type="ECO:0000313" key="2">
    <source>
        <dbReference type="EMBL" id="EGK60894.1"/>
    </source>
</evidence>
<protein>
    <submittedName>
        <fullName evidence="2">HicB family toxin-antitoxin system</fullName>
    </submittedName>
</protein>
<comment type="caution">
    <text evidence="2">The sequence shown here is derived from an EMBL/GenBank/DDBJ whole genome shotgun (WGS) entry which is preliminary data.</text>
</comment>
<sequence length="131" mass="14981">MKYVYPALFTTEDDSIIVTFPDLDDTFTDGATMQEAFENAEDVLNLILWNREEEKEEIPPPSLPEEIAVPQGATIGMIKADTLAYRKIHDTKTIRRSITIPRWLDTLAREHNINFSQLMQNAIRRECGIGV</sequence>
<evidence type="ECO:0000313" key="3">
    <source>
        <dbReference type="Proteomes" id="UP000004067"/>
    </source>
</evidence>
<dbReference type="AlphaFoldDB" id="F5RKG6"/>
<proteinExistence type="predicted"/>
<dbReference type="RefSeq" id="WP_006305629.1">
    <property type="nucleotide sequence ID" value="NZ_GL892076.1"/>
</dbReference>
<name>F5RKG6_9FIRM</name>
<dbReference type="Pfam" id="PF15919">
    <property type="entry name" value="HicB_lk_antitox"/>
    <property type="match status" value="1"/>
</dbReference>
<dbReference type="Gene3D" id="3.30.160.250">
    <property type="match status" value="1"/>
</dbReference>